<dbReference type="Proteomes" id="UP000034706">
    <property type="component" value="Unassembled WGS sequence"/>
</dbReference>
<dbReference type="SMART" id="SM00839">
    <property type="entry name" value="ELFV_dehydrog"/>
    <property type="match status" value="1"/>
</dbReference>
<dbReference type="Pfam" id="PF02812">
    <property type="entry name" value="ELFV_dehydrog_N"/>
    <property type="match status" value="1"/>
</dbReference>
<dbReference type="GO" id="GO:0004352">
    <property type="term" value="F:glutamate dehydrogenase (NAD+) activity"/>
    <property type="evidence" value="ECO:0007669"/>
    <property type="project" value="TreeGrafter"/>
</dbReference>
<feature type="binding site" evidence="5">
    <location>
        <position position="113"/>
    </location>
    <ligand>
        <name>substrate</name>
    </ligand>
</feature>
<feature type="binding site" evidence="5">
    <location>
        <position position="255"/>
    </location>
    <ligand>
        <name>NAD(+)</name>
        <dbReference type="ChEBI" id="CHEBI:57540"/>
    </ligand>
</feature>
<dbReference type="GO" id="GO:0000166">
    <property type="term" value="F:nucleotide binding"/>
    <property type="evidence" value="ECO:0007669"/>
    <property type="project" value="UniProtKB-KW"/>
</dbReference>
<reference evidence="9 10" key="1">
    <citation type="journal article" date="2015" name="Nature">
        <title>rRNA introns, odd ribosomes, and small enigmatic genomes across a large radiation of phyla.</title>
        <authorList>
            <person name="Brown C.T."/>
            <person name="Hug L.A."/>
            <person name="Thomas B.C."/>
            <person name="Sharon I."/>
            <person name="Castelle C.J."/>
            <person name="Singh A."/>
            <person name="Wilkins M.J."/>
            <person name="Williams K.H."/>
            <person name="Banfield J.F."/>
        </authorList>
    </citation>
    <scope>NUCLEOTIDE SEQUENCE [LARGE SCALE GENOMIC DNA]</scope>
</reference>
<dbReference type="PANTHER" id="PTHR11606:SF13">
    <property type="entry name" value="GLUTAMATE DEHYDROGENASE 1, MITOCHONDRIAL"/>
    <property type="match status" value="1"/>
</dbReference>
<evidence type="ECO:0000256" key="3">
    <source>
        <dbReference type="PIRNR" id="PIRNR000185"/>
    </source>
</evidence>
<evidence type="ECO:0000256" key="1">
    <source>
        <dbReference type="ARBA" id="ARBA00006382"/>
    </source>
</evidence>
<dbReference type="PRINTS" id="PR00082">
    <property type="entry name" value="GLFDHDRGNASE"/>
</dbReference>
<keyword evidence="5" id="KW-0547">Nucleotide-binding</keyword>
<dbReference type="GO" id="GO:0006538">
    <property type="term" value="P:L-glutamate catabolic process"/>
    <property type="evidence" value="ECO:0007669"/>
    <property type="project" value="TreeGrafter"/>
</dbReference>
<dbReference type="Gene3D" id="3.40.50.720">
    <property type="entry name" value="NAD(P)-binding Rossmann-like Domain"/>
    <property type="match status" value="1"/>
</dbReference>
<dbReference type="InterPro" id="IPR006096">
    <property type="entry name" value="Glu/Leu/Phe/Val/Trp_DH_C"/>
</dbReference>
<dbReference type="InterPro" id="IPR036291">
    <property type="entry name" value="NAD(P)-bd_dom_sf"/>
</dbReference>
<feature type="domain" description="Glutamate/phenylalanine/leucine/valine/L-tryptophan dehydrogenase C-terminal" evidence="8">
    <location>
        <begin position="218"/>
        <end position="448"/>
    </location>
</feature>
<feature type="binding site" evidence="5">
    <location>
        <position position="384"/>
    </location>
    <ligand>
        <name>substrate</name>
    </ligand>
</feature>
<feature type="binding site" evidence="5">
    <location>
        <position position="89"/>
    </location>
    <ligand>
        <name>substrate</name>
    </ligand>
</feature>
<dbReference type="InterPro" id="IPR006097">
    <property type="entry name" value="Glu/Leu/Phe/Val/Trp_DH_dimer"/>
</dbReference>
<dbReference type="SUPFAM" id="SSF53223">
    <property type="entry name" value="Aminoacid dehydrogenase-like, N-terminal domain"/>
    <property type="match status" value="1"/>
</dbReference>
<evidence type="ECO:0000256" key="6">
    <source>
        <dbReference type="PIRSR" id="PIRSR000185-3"/>
    </source>
</evidence>
<dbReference type="InterPro" id="IPR033922">
    <property type="entry name" value="NAD_bind_Glu_DH"/>
</dbReference>
<evidence type="ECO:0000256" key="2">
    <source>
        <dbReference type="ARBA" id="ARBA00023002"/>
    </source>
</evidence>
<organism evidence="9 10">
    <name type="scientific">Candidatus Azambacteria bacterium GW2011_GWA2_39_10</name>
    <dbReference type="NCBI Taxonomy" id="1618611"/>
    <lineage>
        <taxon>Bacteria</taxon>
        <taxon>Candidatus Azamiibacteriota</taxon>
    </lineage>
</organism>
<dbReference type="InterPro" id="IPR046346">
    <property type="entry name" value="Aminoacid_DH-like_N_sf"/>
</dbReference>
<evidence type="ECO:0000313" key="9">
    <source>
        <dbReference type="EMBL" id="KKQ91948.1"/>
    </source>
</evidence>
<evidence type="ECO:0000256" key="5">
    <source>
        <dbReference type="PIRSR" id="PIRSR000185-2"/>
    </source>
</evidence>
<comment type="similarity">
    <text evidence="1 3 7">Belongs to the Glu/Leu/Phe/Val dehydrogenases family.</text>
</comment>
<proteinExistence type="inferred from homology"/>
<evidence type="ECO:0000256" key="7">
    <source>
        <dbReference type="RuleBase" id="RU004417"/>
    </source>
</evidence>
<sequence>MKSFRQRRISLWLKSTKYTERKIMDPRQLILANLERARPYINMPERTYLKLLEPERLLKGRIVIPIDDGSEAAFLYYRSQHNTHCGPAKGGIRYHPDVSEAEVIFLSMGMTWKTAVMELPYGGGKGGIAPSYEGLSPERIAFLRDYFPKKMSPAVLERLTREYTEKVAPLIGPYKDIPAPDVYTNSQIMAWIMDEYSKIVGYTCPAIVTGKPIVLGGSLGRNEATARGTFFTVLEALEYLGYGKMGTVVVQGFGNAGSIAAKLFYETGNFLITAVSDSKGGIYNRCGLNPDDVLKFKKETGSVVGYPGASFVTNEELLALPCAILLPSALENVITKDNADKIEARIVAEPANGPTTIEADDILFKRGIFRIPDILANAGGVTVSYFEWVQNLERLDWTEEEVNARLEAKMKRAFHKVLAESQAHKVSMGTAAYIHAGKRLVEAEQLRG</sequence>
<evidence type="ECO:0000256" key="4">
    <source>
        <dbReference type="PIRSR" id="PIRSR000185-1"/>
    </source>
</evidence>
<accession>A0A0G0LJ58</accession>
<name>A0A0G0LJ58_9BACT</name>
<dbReference type="Gene3D" id="3.40.50.10860">
    <property type="entry name" value="Leucine Dehydrogenase, chain A, domain 1"/>
    <property type="match status" value="1"/>
</dbReference>
<evidence type="ECO:0000313" key="10">
    <source>
        <dbReference type="Proteomes" id="UP000034706"/>
    </source>
</evidence>
<gene>
    <name evidence="9" type="ORF">UT16_C0010G0001</name>
</gene>
<dbReference type="InterPro" id="IPR014362">
    <property type="entry name" value="Glu_DH"/>
</dbReference>
<evidence type="ECO:0000259" key="8">
    <source>
        <dbReference type="SMART" id="SM00839"/>
    </source>
</evidence>
<dbReference type="PIRSF" id="PIRSF000185">
    <property type="entry name" value="Glu_DH"/>
    <property type="match status" value="1"/>
</dbReference>
<dbReference type="CDD" id="cd01076">
    <property type="entry name" value="NAD_bind_1_Glu_DH"/>
    <property type="match status" value="1"/>
</dbReference>
<dbReference type="PANTHER" id="PTHR11606">
    <property type="entry name" value="GLUTAMATE DEHYDROGENASE"/>
    <property type="match status" value="1"/>
</dbReference>
<protein>
    <recommendedName>
        <fullName evidence="3">Glutamate dehydrogenase</fullName>
    </recommendedName>
</protein>
<dbReference type="PATRIC" id="fig|1618611.3.peg.147"/>
<feature type="site" description="Important for catalysis" evidence="6">
    <location>
        <position position="181"/>
    </location>
</feature>
<keyword evidence="5" id="KW-0520">NAD</keyword>
<dbReference type="AlphaFoldDB" id="A0A0G0LJ58"/>
<keyword evidence="2 3" id="KW-0560">Oxidoreductase</keyword>
<comment type="caution">
    <text evidence="9">The sequence shown here is derived from an EMBL/GenBank/DDBJ whole genome shotgun (WGS) entry which is preliminary data.</text>
</comment>
<dbReference type="SUPFAM" id="SSF51735">
    <property type="entry name" value="NAD(P)-binding Rossmann-fold domains"/>
    <property type="match status" value="1"/>
</dbReference>
<dbReference type="InterPro" id="IPR006095">
    <property type="entry name" value="Glu/Leu/Phe/Val/Trp_DH"/>
</dbReference>
<feature type="binding site" evidence="5">
    <location>
        <position position="225"/>
    </location>
    <ligand>
        <name>NAD(+)</name>
        <dbReference type="ChEBI" id="CHEBI:57540"/>
    </ligand>
</feature>
<dbReference type="Pfam" id="PF00208">
    <property type="entry name" value="ELFV_dehydrog"/>
    <property type="match status" value="1"/>
</dbReference>
<dbReference type="EMBL" id="LBVT01000010">
    <property type="protein sequence ID" value="KKQ91948.1"/>
    <property type="molecule type" value="Genomic_DNA"/>
</dbReference>
<feature type="active site" description="Proton donor" evidence="4">
    <location>
        <position position="125"/>
    </location>
</feature>